<evidence type="ECO:0000256" key="5">
    <source>
        <dbReference type="ARBA" id="ARBA00022771"/>
    </source>
</evidence>
<keyword evidence="3 10" id="KW-0808">Transferase</keyword>
<comment type="pathway">
    <text evidence="2 10">Protein modification; protein ubiquitination.</text>
</comment>
<evidence type="ECO:0000256" key="7">
    <source>
        <dbReference type="ARBA" id="ARBA00022833"/>
    </source>
</evidence>
<keyword evidence="6 10" id="KW-0833">Ubl conjugation pathway</keyword>
<evidence type="ECO:0000313" key="14">
    <source>
        <dbReference type="RefSeq" id="XP_020086812.1"/>
    </source>
</evidence>
<dbReference type="InterPro" id="IPR036390">
    <property type="entry name" value="WH_DNA-bd_sf"/>
</dbReference>
<sequence length="2014" mass="224739">MAGMEIDSPPKEEIASVSANDRIVQRLIQHGVPQEKLLQFQLGLVLFAKENKSRIPEMVSCILTAAADILESRGSQKTHSGGALNNESIKDVYAVSLLWLQWLMFEGEPKLALEDLARKSVGQRAVCGAVWGHNDLAYRCRTCEHDSTCAICVPCFQNGNHKDHDYSIIYTGGGCCDCGDITAWKREGFCSRHKGTEQIQPLCEELANSVGPVLDSLLRYWKDKVCMAEFPPRARGHRSDVQGNVANELTSEIVGMLLDFCKCSESLLSFISKRMYACSDLLDVLVRAERFLDDSKVVKRLHELLLKLLGEPLFKYEFAKVFTGYYPFAVNEIIKDGINSMLESYPLVSIFSVQIFTVPSLTLRLVHEVDLLAVLMGCLRNLLLSCVSEDGHLQASKWANIYETTVRLVEDTRYVLSHEEVSKYVVHERPDILRTWMSLLSTVQGMDPLKRVMGLHAEDENENLPAPFILGQYIGNVHNLLVEGAFSNFEFKELMDVTLCSSCNRGLDDKDSQCDSKVVRLSQEFSDVDCSKRDGPRVPSPAVWMIHESLKAIESWLAPNMVVESDTSSLIDAGSSCCNFLSLRKKLLKTKEGAGFSDPSDNCLMDFDSGEEVDELGILNMVDWPHIVYDVSSQEISVHIPLHRLLSLLLRKAMKACYSEADKLDKSSGFFGQVLGGFKTNGFAASVMENPLRLRVFCAQVSAGMWRKNGDAAISTAEWYRSVQWFEQGLESDLFLLQCCAALAPPECFVKTIQERFGLSNYTSLNFAEHNEYEPVLVQEMLTLIIQIVKERRFCGLSTADNIKRELVYRLAIGDATHSQLLKSLPRHLAKSNQLQEVLDMLAVYSNPSGMKQGKYSLRKSYWKELDLYHPRWNSRDLQIAEERYFRFCKVSAPNCQLPRWTDVFDPLNNLSKIATSKAVLQIIRSVLFYAVYGDISSASLAPDGVLITALHLISLGLDICDSKSQSLMDIDQFGTGVLQHDDESWVVVSHNAQDSFPLLTYATEEFVPESDFGKKQSMLSLLVLLMQKYKEDNESSYCGTKYCNISSLIEGLLKKFANLSSDCKSVLKRMVPALVSCIWVPNSDIRNSATASDSAERKAKAREHQAAIMEKMRAEQSKFIASLSSSGYAANDNSISAPEKSNAEIITEQPVPLCSLCRDSDSKSPLCYLILLQKSRLATFVERGPPSWESGNQSDKRISSGGKEGLINLSSGGSSNSMQSGQNSSLESSLDIDQGRVEAFLDFGGQLANLRNFQLPDTRNNNEELLANIRNFQQPGAHSDNANPQLSLEMLEDAVYVSVLGDLSCSESSTDVLDMSRTTAGSKKSRSAISSVLGAYIQCLPRETSKWHHSVPSLTHVASVLKPSSSVAKSNGFSPSDCDGIHISSCGHAVHQECHDRYLSSLKQRYIRRLGFEGGHIIDPDQGELLCPVCRRFANSILPASSYFSKKGPTKTVPSDDSSTSLKVTSTPSSINNSALRLPLALSLLVSTAKMVGQGKLLKVFSEEMNETIEPSLEPSLRKLCSLYYPLSDGTFLASERLSQSLFLWDTLRYSLISTEIAARGRMNPSSASSKTCLDSLYSELNSSSGFILSLLLCVAQSARSLSRLEVLLRFKGIQLFMSSVCSGVSADDDLLNPTKRRGAFSPLLKHLYEGQTHPDIQFWKQSADPILAHDPFSSLMWVLFCIPHPFVSSSDFFFPLVHLFYVVCVVQALLTCYNQENFDTSGFSDYVLHDICSTMSESGFVRQYFTSKYIDPSCDPKDMVRRFTFPYLRRCAVLWKLLQSPSASPQYDSPNMWGGANCLSKDVPDRLTMELNGIRELENMFQIQSLELVLRDEVVRDLALKWCQHFCEEFKARRYRGALFSSPAVPFKLMQLPLVYQDLLQRYVKMHCSECGSVPEEPALCLLCGKLCSPNWKSCCRASKCLNHAVVCGAGVGVFLLVRKTTILLQRAARQAFWPSPYLDAFGEEDHDMCRGKLLYLSEERYAALTYLVASHSLDRTSEVLRQTTISLYGSD</sequence>
<evidence type="ECO:0000256" key="4">
    <source>
        <dbReference type="ARBA" id="ARBA00022723"/>
    </source>
</evidence>
<dbReference type="InterPro" id="IPR039164">
    <property type="entry name" value="UBR1-like"/>
</dbReference>
<dbReference type="Pfam" id="PF02207">
    <property type="entry name" value="zf-UBR"/>
    <property type="match status" value="1"/>
</dbReference>
<evidence type="ECO:0000256" key="6">
    <source>
        <dbReference type="ARBA" id="ARBA00022786"/>
    </source>
</evidence>
<reference evidence="13" key="1">
    <citation type="journal article" date="2015" name="Nat. Genet.">
        <title>The pineapple genome and the evolution of CAM photosynthesis.</title>
        <authorList>
            <person name="Ming R."/>
            <person name="VanBuren R."/>
            <person name="Wai C.M."/>
            <person name="Tang H."/>
            <person name="Schatz M.C."/>
            <person name="Bowers J.E."/>
            <person name="Lyons E."/>
            <person name="Wang M.L."/>
            <person name="Chen J."/>
            <person name="Biggers E."/>
            <person name="Zhang J."/>
            <person name="Huang L."/>
            <person name="Zhang L."/>
            <person name="Miao W."/>
            <person name="Zhang J."/>
            <person name="Ye Z."/>
            <person name="Miao C."/>
            <person name="Lin Z."/>
            <person name="Wang H."/>
            <person name="Zhou H."/>
            <person name="Yim W.C."/>
            <person name="Priest H.D."/>
            <person name="Zheng C."/>
            <person name="Woodhouse M."/>
            <person name="Edger P.P."/>
            <person name="Guyot R."/>
            <person name="Guo H.B."/>
            <person name="Guo H."/>
            <person name="Zheng G."/>
            <person name="Singh R."/>
            <person name="Sharma A."/>
            <person name="Min X."/>
            <person name="Zheng Y."/>
            <person name="Lee H."/>
            <person name="Gurtowski J."/>
            <person name="Sedlazeck F.J."/>
            <person name="Harkess A."/>
            <person name="McKain M.R."/>
            <person name="Liao Z."/>
            <person name="Fang J."/>
            <person name="Liu J."/>
            <person name="Zhang X."/>
            <person name="Zhang Q."/>
            <person name="Hu W."/>
            <person name="Qin Y."/>
            <person name="Wang K."/>
            <person name="Chen L.Y."/>
            <person name="Shirley N."/>
            <person name="Lin Y.R."/>
            <person name="Liu L.Y."/>
            <person name="Hernandez A.G."/>
            <person name="Wright C.L."/>
            <person name="Bulone V."/>
            <person name="Tuskan G.A."/>
            <person name="Heath K."/>
            <person name="Zee F."/>
            <person name="Moore P.H."/>
            <person name="Sunkar R."/>
            <person name="Leebens-Mack J.H."/>
            <person name="Mockler T."/>
            <person name="Bennetzen J.L."/>
            <person name="Freeling M."/>
            <person name="Sankoff D."/>
            <person name="Paterson A.H."/>
            <person name="Zhu X."/>
            <person name="Yang X."/>
            <person name="Smith J.A."/>
            <person name="Cushman J.C."/>
            <person name="Paull R.E."/>
            <person name="Yu Q."/>
        </authorList>
    </citation>
    <scope>NUCLEOTIDE SEQUENCE [LARGE SCALE GENOMIC DNA]</scope>
    <source>
        <strain evidence="13">cv. F153</strain>
    </source>
</reference>
<dbReference type="RefSeq" id="XP_020086812.1">
    <property type="nucleotide sequence ID" value="XM_020231223.1"/>
</dbReference>
<dbReference type="GO" id="GO:0071596">
    <property type="term" value="P:ubiquitin-dependent protein catabolic process via the N-end rule pathway"/>
    <property type="evidence" value="ECO:0007669"/>
    <property type="project" value="UniProtKB-UniRule"/>
</dbReference>
<keyword evidence="13" id="KW-1185">Reference proteome</keyword>
<proteinExistence type="inferred from homology"/>
<dbReference type="GO" id="GO:0061630">
    <property type="term" value="F:ubiquitin protein ligase activity"/>
    <property type="evidence" value="ECO:0007669"/>
    <property type="project" value="UniProtKB-UniRule"/>
</dbReference>
<evidence type="ECO:0000256" key="8">
    <source>
        <dbReference type="ARBA" id="ARBA00046341"/>
    </source>
</evidence>
<gene>
    <name evidence="14" type="primary">LOC109709151</name>
</gene>
<evidence type="ECO:0000256" key="10">
    <source>
        <dbReference type="RuleBase" id="RU366018"/>
    </source>
</evidence>
<dbReference type="EC" id="2.3.2.27" evidence="10"/>
<dbReference type="Gene3D" id="2.10.110.30">
    <property type="match status" value="1"/>
</dbReference>
<keyword evidence="4 10" id="KW-0479">Metal-binding</keyword>
<keyword evidence="7 10" id="KW-0862">Zinc</keyword>
<name>A0A6P5ETK8_ANACO</name>
<dbReference type="FunFam" id="2.10.110.30:FF:000002">
    <property type="entry name" value="Putative e3 ubiquitin-protein ligase ubr3"/>
    <property type="match status" value="1"/>
</dbReference>
<protein>
    <recommendedName>
        <fullName evidence="10">E3 ubiquitin-protein ligase</fullName>
        <ecNumber evidence="10">2.3.2.27</ecNumber>
    </recommendedName>
</protein>
<dbReference type="InterPro" id="IPR044046">
    <property type="entry name" value="E3_ligase_UBR-like_C"/>
</dbReference>
<dbReference type="CDD" id="cd19673">
    <property type="entry name" value="UBR-box_UBR3"/>
    <property type="match status" value="1"/>
</dbReference>
<evidence type="ECO:0000259" key="12">
    <source>
        <dbReference type="PROSITE" id="PS51157"/>
    </source>
</evidence>
<dbReference type="UniPathway" id="UPA00143"/>
<feature type="zinc finger region" description="UBR-type" evidence="9">
    <location>
        <begin position="125"/>
        <end position="195"/>
    </location>
</feature>
<dbReference type="PANTHER" id="PTHR21497">
    <property type="entry name" value="UBIQUITIN LIGASE E3 ALPHA-RELATED"/>
    <property type="match status" value="1"/>
</dbReference>
<evidence type="ECO:0000256" key="3">
    <source>
        <dbReference type="ARBA" id="ARBA00022679"/>
    </source>
</evidence>
<dbReference type="CDD" id="cd16482">
    <property type="entry name" value="RING-H2_UBR1-like"/>
    <property type="match status" value="1"/>
</dbReference>
<dbReference type="GO" id="GO:0016567">
    <property type="term" value="P:protein ubiquitination"/>
    <property type="evidence" value="ECO:0007669"/>
    <property type="project" value="UniProtKB-UniRule"/>
</dbReference>
<evidence type="ECO:0000256" key="9">
    <source>
        <dbReference type="PROSITE-ProRule" id="PRU00508"/>
    </source>
</evidence>
<dbReference type="OrthoDB" id="26387at2759"/>
<dbReference type="GO" id="GO:0008270">
    <property type="term" value="F:zinc ion binding"/>
    <property type="evidence" value="ECO:0007669"/>
    <property type="project" value="UniProtKB-UniRule"/>
</dbReference>
<dbReference type="InterPro" id="IPR055194">
    <property type="entry name" value="UBR1-like_WH"/>
</dbReference>
<feature type="region of interest" description="Disordered" evidence="11">
    <location>
        <begin position="1184"/>
        <end position="1230"/>
    </location>
</feature>
<evidence type="ECO:0000313" key="13">
    <source>
        <dbReference type="Proteomes" id="UP000515123"/>
    </source>
</evidence>
<comment type="function">
    <text evidence="10">Ubiquitin ligase protein which is a component of the N-end rule pathway. Recognizes and binds to proteins bearing specific N-terminal residues that are destabilizing according to the N-end rule, leading to their ubiquitination and subsequent degradation.</text>
</comment>
<dbReference type="PANTHER" id="PTHR21497:SF53">
    <property type="entry name" value="E3 UBIQUITIN-PROTEIN LIGASE PRT6"/>
    <property type="match status" value="1"/>
</dbReference>
<dbReference type="GO" id="GO:0000151">
    <property type="term" value="C:ubiquitin ligase complex"/>
    <property type="evidence" value="ECO:0007669"/>
    <property type="project" value="TreeGrafter"/>
</dbReference>
<dbReference type="GeneID" id="109709151"/>
<dbReference type="InterPro" id="IPR042065">
    <property type="entry name" value="E3_ELL-like"/>
</dbReference>
<evidence type="ECO:0000256" key="2">
    <source>
        <dbReference type="ARBA" id="ARBA00004906"/>
    </source>
</evidence>
<comment type="catalytic activity">
    <reaction evidence="1 10">
        <text>S-ubiquitinyl-[E2 ubiquitin-conjugating enzyme]-L-cysteine + [acceptor protein]-L-lysine = [E2 ubiquitin-conjugating enzyme]-L-cysteine + N(6)-ubiquitinyl-[acceptor protein]-L-lysine.</text>
        <dbReference type="EC" id="2.3.2.27"/>
    </reaction>
</comment>
<dbReference type="Gene3D" id="1.10.10.2670">
    <property type="entry name" value="E3 ubiquitin-protein ligase"/>
    <property type="match status" value="1"/>
</dbReference>
<dbReference type="SMART" id="SM00396">
    <property type="entry name" value="ZnF_UBR1"/>
    <property type="match status" value="1"/>
</dbReference>
<evidence type="ECO:0000256" key="1">
    <source>
        <dbReference type="ARBA" id="ARBA00000900"/>
    </source>
</evidence>
<dbReference type="SUPFAM" id="SSF46785">
    <property type="entry name" value="Winged helix' DNA-binding domain"/>
    <property type="match status" value="1"/>
</dbReference>
<keyword evidence="5 10" id="KW-0863">Zinc-finger</keyword>
<dbReference type="InterPro" id="IPR003126">
    <property type="entry name" value="Znf_UBR"/>
</dbReference>
<dbReference type="FunFam" id="1.10.10.2670:FF:000003">
    <property type="entry name" value="E3 ubiquitin-protein ligase PRT6"/>
    <property type="match status" value="1"/>
</dbReference>
<reference evidence="14" key="2">
    <citation type="submission" date="2025-08" db="UniProtKB">
        <authorList>
            <consortium name="RefSeq"/>
        </authorList>
    </citation>
    <scope>IDENTIFICATION</scope>
    <source>
        <tissue evidence="14">Leaf</tissue>
    </source>
</reference>
<dbReference type="Proteomes" id="UP000515123">
    <property type="component" value="Linkage group 4"/>
</dbReference>
<dbReference type="GO" id="GO:0005737">
    <property type="term" value="C:cytoplasm"/>
    <property type="evidence" value="ECO:0007669"/>
    <property type="project" value="TreeGrafter"/>
</dbReference>
<comment type="similarity">
    <text evidence="8 10">Belongs to the E3 ubiquitin-protein ligase UBR1-like family.</text>
</comment>
<feature type="domain" description="UBR-type" evidence="12">
    <location>
        <begin position="125"/>
        <end position="195"/>
    </location>
</feature>
<dbReference type="Pfam" id="PF18995">
    <property type="entry name" value="PRT6_C"/>
    <property type="match status" value="1"/>
</dbReference>
<dbReference type="Pfam" id="PF22960">
    <property type="entry name" value="WHD_UBR1"/>
    <property type="match status" value="1"/>
</dbReference>
<feature type="compositionally biased region" description="Low complexity" evidence="11">
    <location>
        <begin position="1209"/>
        <end position="1227"/>
    </location>
</feature>
<evidence type="ECO:0000256" key="11">
    <source>
        <dbReference type="SAM" id="MobiDB-lite"/>
    </source>
</evidence>
<dbReference type="PROSITE" id="PS51157">
    <property type="entry name" value="ZF_UBR"/>
    <property type="match status" value="1"/>
</dbReference>
<organism evidence="13 14">
    <name type="scientific">Ananas comosus</name>
    <name type="common">Pineapple</name>
    <name type="synonym">Ananas ananas</name>
    <dbReference type="NCBI Taxonomy" id="4615"/>
    <lineage>
        <taxon>Eukaryota</taxon>
        <taxon>Viridiplantae</taxon>
        <taxon>Streptophyta</taxon>
        <taxon>Embryophyta</taxon>
        <taxon>Tracheophyta</taxon>
        <taxon>Spermatophyta</taxon>
        <taxon>Magnoliopsida</taxon>
        <taxon>Liliopsida</taxon>
        <taxon>Poales</taxon>
        <taxon>Bromeliaceae</taxon>
        <taxon>Bromelioideae</taxon>
        <taxon>Ananas</taxon>
    </lineage>
</organism>
<accession>A0A6P5ETK8</accession>